<sequence>MIPFQGEHRWTFQSPWGLTFRQEQLPNSPLTVKGNVRIKPYTPRGGRNGDVIIDLDMKMSHRDVQSMIEIQAVTDGVVIRTKPQGSWSTLSCLTIAATISIPLTNPHIRGAGVYTETLGITVEPSCDLVTELLELKTVAGDITLNNSFGVEASELKISTISGSINGHFGLLKSIELYAASGAIKSSVFPLEHKHTDDIASYRATTISGHIDTSFSDTNLPRRTYETEVNTTAGRIRGQYLLGHALSLRTTSGSISSTIIPTGARNAQLSTVSSQGSTELRFKRGLGAGRLGLFAKHEAICGNVNVKYPADFEGVLTASTVAGRIAIGGEGVNTVASGWPITRRVDGTKGVGRVGRGGTIEAVGTSGGIQLWVG</sequence>
<name>D5GBX1_TUBMM</name>
<dbReference type="AlphaFoldDB" id="D5GBX1"/>
<gene>
    <name evidence="1" type="ORF">GSTUM_00005625001</name>
</gene>
<dbReference type="EMBL" id="FN430097">
    <property type="protein sequence ID" value="CAZ81971.1"/>
    <property type="molecule type" value="Genomic_DNA"/>
</dbReference>
<dbReference type="STRING" id="656061.D5GBX1"/>
<protein>
    <submittedName>
        <fullName evidence="1">(Perigord truffle) hypothetical protein</fullName>
    </submittedName>
</protein>
<dbReference type="RefSeq" id="XP_002837780.1">
    <property type="nucleotide sequence ID" value="XM_002837734.1"/>
</dbReference>
<dbReference type="InParanoid" id="D5GBX1"/>
<dbReference type="GeneID" id="9185406"/>
<proteinExistence type="predicted"/>
<reference evidence="1 2" key="1">
    <citation type="journal article" date="2010" name="Nature">
        <title>Perigord black truffle genome uncovers evolutionary origins and mechanisms of symbiosis.</title>
        <authorList>
            <person name="Martin F."/>
            <person name="Kohler A."/>
            <person name="Murat C."/>
            <person name="Balestrini R."/>
            <person name="Coutinho P.M."/>
            <person name="Jaillon O."/>
            <person name="Montanini B."/>
            <person name="Morin E."/>
            <person name="Noel B."/>
            <person name="Percudani R."/>
            <person name="Porcel B."/>
            <person name="Rubini A."/>
            <person name="Amicucci A."/>
            <person name="Amselem J."/>
            <person name="Anthouard V."/>
            <person name="Arcioni S."/>
            <person name="Artiguenave F."/>
            <person name="Aury J.M."/>
            <person name="Ballario P."/>
            <person name="Bolchi A."/>
            <person name="Brenna A."/>
            <person name="Brun A."/>
            <person name="Buee M."/>
            <person name="Cantarel B."/>
            <person name="Chevalier G."/>
            <person name="Couloux A."/>
            <person name="Da Silva C."/>
            <person name="Denoeud F."/>
            <person name="Duplessis S."/>
            <person name="Ghignone S."/>
            <person name="Hilselberger B."/>
            <person name="Iotti M."/>
            <person name="Marcais B."/>
            <person name="Mello A."/>
            <person name="Miranda M."/>
            <person name="Pacioni G."/>
            <person name="Quesneville H."/>
            <person name="Riccioni C."/>
            <person name="Ruotolo R."/>
            <person name="Splivallo R."/>
            <person name="Stocchi V."/>
            <person name="Tisserant E."/>
            <person name="Viscomi A.R."/>
            <person name="Zambonelli A."/>
            <person name="Zampieri E."/>
            <person name="Henrissat B."/>
            <person name="Lebrun M.H."/>
            <person name="Paolocci F."/>
            <person name="Bonfante P."/>
            <person name="Ottonello S."/>
            <person name="Wincker P."/>
        </authorList>
    </citation>
    <scope>NUCLEOTIDE SEQUENCE [LARGE SCALE GENOMIC DNA]</scope>
    <source>
        <strain evidence="1 2">Mel28</strain>
    </source>
</reference>
<evidence type="ECO:0000313" key="1">
    <source>
        <dbReference type="EMBL" id="CAZ81971.1"/>
    </source>
</evidence>
<dbReference type="Proteomes" id="UP000006911">
    <property type="component" value="Unassembled WGS sequence"/>
</dbReference>
<dbReference type="KEGG" id="tml:GSTUM_00005625001"/>
<keyword evidence="2" id="KW-1185">Reference proteome</keyword>
<accession>D5GBX1</accession>
<evidence type="ECO:0000313" key="2">
    <source>
        <dbReference type="Proteomes" id="UP000006911"/>
    </source>
</evidence>
<organism evidence="1 2">
    <name type="scientific">Tuber melanosporum (strain Mel28)</name>
    <name type="common">Perigord black truffle</name>
    <dbReference type="NCBI Taxonomy" id="656061"/>
    <lineage>
        <taxon>Eukaryota</taxon>
        <taxon>Fungi</taxon>
        <taxon>Dikarya</taxon>
        <taxon>Ascomycota</taxon>
        <taxon>Pezizomycotina</taxon>
        <taxon>Pezizomycetes</taxon>
        <taxon>Pezizales</taxon>
        <taxon>Tuberaceae</taxon>
        <taxon>Tuber</taxon>
    </lineage>
</organism>
<dbReference type="HOGENOM" id="CLU_742252_0_0_1"/>
<dbReference type="OMA" id="HEAICGN"/>